<dbReference type="KEGG" id="nhm:NHE_0079"/>
<dbReference type="RefSeq" id="WP_038558747.1">
    <property type="nucleotide sequence ID" value="NZ_CP007481.1"/>
</dbReference>
<keyword evidence="1" id="KW-0472">Membrane</keyword>
<protein>
    <submittedName>
        <fullName evidence="2">Uncharacterized protein</fullName>
    </submittedName>
</protein>
<keyword evidence="3" id="KW-1185">Reference proteome</keyword>
<name>X5HL35_9RICK</name>
<keyword evidence="1" id="KW-1133">Transmembrane helix</keyword>
<dbReference type="AlphaFoldDB" id="X5HL35"/>
<feature type="transmembrane region" description="Helical" evidence="1">
    <location>
        <begin position="29"/>
        <end position="49"/>
    </location>
</feature>
<proteinExistence type="predicted"/>
<dbReference type="HOGENOM" id="CLU_1359209_0_0_5"/>
<dbReference type="EMBL" id="CP007481">
    <property type="protein sequence ID" value="AHX11050.1"/>
    <property type="molecule type" value="Genomic_DNA"/>
</dbReference>
<gene>
    <name evidence="2" type="ORF">NHE_0079</name>
</gene>
<dbReference type="Proteomes" id="UP000023755">
    <property type="component" value="Chromosome"/>
</dbReference>
<feature type="transmembrane region" description="Helical" evidence="1">
    <location>
        <begin position="108"/>
        <end position="129"/>
    </location>
</feature>
<keyword evidence="1" id="KW-0812">Transmembrane</keyword>
<reference evidence="2 3" key="1">
    <citation type="submission" date="2014-03" db="EMBL/GenBank/DDBJ databases">
        <title>Sequencing and Comparison of Genomes and Transcriptome Profiles of Human Ehrlichiosis Agents.</title>
        <authorList>
            <person name="Lin M."/>
            <person name="Daugherty S.C."/>
            <person name="Nagaraj S."/>
            <person name="Cheng Z."/>
            <person name="Xiong Q."/>
            <person name="Lin F.-Y."/>
            <person name="Sengamalay N."/>
            <person name="Ott S."/>
            <person name="Godinez A."/>
            <person name="Tallon L.J."/>
            <person name="Sadzewicz L."/>
            <person name="Fraser C.M."/>
            <person name="Dunning Hotopp J.C."/>
            <person name="Rikihisa Y."/>
        </authorList>
    </citation>
    <scope>NUCLEOTIDE SEQUENCE [LARGE SCALE GENOMIC DNA]</scope>
    <source>
        <strain evidence="2 3">Oregon</strain>
    </source>
</reference>
<organism evidence="2 3">
    <name type="scientific">Neorickettsia helminthoeca str. Oregon</name>
    <dbReference type="NCBI Taxonomy" id="1286528"/>
    <lineage>
        <taxon>Bacteria</taxon>
        <taxon>Pseudomonadati</taxon>
        <taxon>Pseudomonadota</taxon>
        <taxon>Alphaproteobacteria</taxon>
        <taxon>Rickettsiales</taxon>
        <taxon>Anaplasmataceae</taxon>
        <taxon>Neorickettsia</taxon>
    </lineage>
</organism>
<evidence type="ECO:0000256" key="1">
    <source>
        <dbReference type="SAM" id="Phobius"/>
    </source>
</evidence>
<feature type="transmembrane region" description="Helical" evidence="1">
    <location>
        <begin position="141"/>
        <end position="160"/>
    </location>
</feature>
<accession>X5HL35</accession>
<evidence type="ECO:0000313" key="2">
    <source>
        <dbReference type="EMBL" id="AHX11050.1"/>
    </source>
</evidence>
<sequence length="201" mass="21417">MKRSNEKVTGESNASLFQIWEPRSDGIEVVARVFFAVLVLGMLLAYITLRTYGSRAGLPGYLAWIIAAAFVASMFLLPIVNRPTGRESSEGASIGGLTALPGQRGKCVAAFGVLSAACFITALVCTICLDCSVATDPALKYVELPFFILGVLLAALSYYVSHVRPSPVCPDPDLGALSVLPSDYEEPRRRRAQTGPCGDLG</sequence>
<evidence type="ECO:0000313" key="3">
    <source>
        <dbReference type="Proteomes" id="UP000023755"/>
    </source>
</evidence>
<feature type="transmembrane region" description="Helical" evidence="1">
    <location>
        <begin position="61"/>
        <end position="80"/>
    </location>
</feature>